<dbReference type="AlphaFoldDB" id="A0A2R6WDU9"/>
<evidence type="ECO:0000259" key="2">
    <source>
        <dbReference type="Pfam" id="PF05699"/>
    </source>
</evidence>
<evidence type="ECO:0000313" key="4">
    <source>
        <dbReference type="Proteomes" id="UP000244005"/>
    </source>
</evidence>
<dbReference type="EMBL" id="KZ772775">
    <property type="protein sequence ID" value="PTQ32021.1"/>
    <property type="molecule type" value="Genomic_DNA"/>
</dbReference>
<dbReference type="InterPro" id="IPR008906">
    <property type="entry name" value="HATC_C_dom"/>
</dbReference>
<dbReference type="GO" id="GO:0046983">
    <property type="term" value="F:protein dimerization activity"/>
    <property type="evidence" value="ECO:0007669"/>
    <property type="project" value="InterPro"/>
</dbReference>
<proteinExistence type="predicted"/>
<sequence length="746" mass="84403">MTDVNIANEIFSSVDKFDGDNEEKINTCAKLIMVETLSTSKRKRSKRNFPWIYVHEWQFEDPSKEKMKRKSNEVSCSQLSLKYLIKSTIDKPAFSEQMLTKYENVVVDYIIGGVVSLRASRSVRFKKMVFTLTNGYEPPSTQTILRQITKLYRILLPTLGLFITKLDVAFCLFIDGWSNRNLKDFYVVTAHCVDIKTLSRKSILLTILDVECSTGGMGTGVLTRLLNVVSDNGSDAIATVTRLFQLINASVGFEQMSNINHVRCDHHSIQLDVIKAMVLTLSLQLDMSNINHVCCDHHSIQLDVIKVLSFTKALRDALVKIRRNKMMRQQYRLEAAVAGFSSKEPTHQDSPTQWNSTHHMGVDAFEKRAVVNSIMEQFAIDICPLQKKTELQLLAINPRITITGMREKIEEYEKLLVLEPAIVAAYLNPLIAKPCDPVELKKLTDLIRSTLHQIASKMLDEVDQFLSIGVVHCKDFIDILSWWSARMEILPEHYKMAMDYFGTPATSTTTERVNNVAGHEFTSSRQSLSSLMFIMTMCLRSWMYAKILKVTANRTIAVAIGSTDKDNPTDEIEDVVNQLEIEQDDWPRLGAAARISLPPSLSFLPIFHCGPHVASLSTEYDELHGDAAHGNHCSAPRHDVVGMNRVEQSGPHVVDLEHPTVAKQTRTNHSRSIRIHHVPRIQTKPKPSTTSPPHTSNDRSLVAAENSGRLRSELPTRTFVVIMRLYLEPVGIHRYTEQLLPPIRSQ</sequence>
<name>A0A2R6WDU9_MARPO</name>
<dbReference type="Pfam" id="PF05699">
    <property type="entry name" value="Dimer_Tnp_hAT"/>
    <property type="match status" value="1"/>
</dbReference>
<dbReference type="Proteomes" id="UP000244005">
    <property type="component" value="Unassembled WGS sequence"/>
</dbReference>
<dbReference type="SUPFAM" id="SSF53098">
    <property type="entry name" value="Ribonuclease H-like"/>
    <property type="match status" value="1"/>
</dbReference>
<feature type="compositionally biased region" description="Low complexity" evidence="1">
    <location>
        <begin position="684"/>
        <end position="695"/>
    </location>
</feature>
<keyword evidence="4" id="KW-1185">Reference proteome</keyword>
<dbReference type="OrthoDB" id="1873329at2759"/>
<feature type="region of interest" description="Disordered" evidence="1">
    <location>
        <begin position="662"/>
        <end position="709"/>
    </location>
</feature>
<feature type="compositionally biased region" description="Basic residues" evidence="1">
    <location>
        <begin position="666"/>
        <end position="679"/>
    </location>
</feature>
<dbReference type="InterPro" id="IPR052717">
    <property type="entry name" value="Vacuolar_transposase_reg"/>
</dbReference>
<organism evidence="3 4">
    <name type="scientific">Marchantia polymorpha</name>
    <name type="common">Common liverwort</name>
    <name type="synonym">Marchantia aquatica</name>
    <dbReference type="NCBI Taxonomy" id="3197"/>
    <lineage>
        <taxon>Eukaryota</taxon>
        <taxon>Viridiplantae</taxon>
        <taxon>Streptophyta</taxon>
        <taxon>Embryophyta</taxon>
        <taxon>Marchantiophyta</taxon>
        <taxon>Marchantiopsida</taxon>
        <taxon>Marchantiidae</taxon>
        <taxon>Marchantiales</taxon>
        <taxon>Marchantiaceae</taxon>
        <taxon>Marchantia</taxon>
    </lineage>
</organism>
<reference evidence="4" key="1">
    <citation type="journal article" date="2017" name="Cell">
        <title>Insights into land plant evolution garnered from the Marchantia polymorpha genome.</title>
        <authorList>
            <person name="Bowman J.L."/>
            <person name="Kohchi T."/>
            <person name="Yamato K.T."/>
            <person name="Jenkins J."/>
            <person name="Shu S."/>
            <person name="Ishizaki K."/>
            <person name="Yamaoka S."/>
            <person name="Nishihama R."/>
            <person name="Nakamura Y."/>
            <person name="Berger F."/>
            <person name="Adam C."/>
            <person name="Aki S.S."/>
            <person name="Althoff F."/>
            <person name="Araki T."/>
            <person name="Arteaga-Vazquez M.A."/>
            <person name="Balasubrmanian S."/>
            <person name="Barry K."/>
            <person name="Bauer D."/>
            <person name="Boehm C.R."/>
            <person name="Briginshaw L."/>
            <person name="Caballero-Perez J."/>
            <person name="Catarino B."/>
            <person name="Chen F."/>
            <person name="Chiyoda S."/>
            <person name="Chovatia M."/>
            <person name="Davies K.M."/>
            <person name="Delmans M."/>
            <person name="Demura T."/>
            <person name="Dierschke T."/>
            <person name="Dolan L."/>
            <person name="Dorantes-Acosta A.E."/>
            <person name="Eklund D.M."/>
            <person name="Florent S.N."/>
            <person name="Flores-Sandoval E."/>
            <person name="Fujiyama A."/>
            <person name="Fukuzawa H."/>
            <person name="Galik B."/>
            <person name="Grimanelli D."/>
            <person name="Grimwood J."/>
            <person name="Grossniklaus U."/>
            <person name="Hamada T."/>
            <person name="Haseloff J."/>
            <person name="Hetherington A.J."/>
            <person name="Higo A."/>
            <person name="Hirakawa Y."/>
            <person name="Hundley H.N."/>
            <person name="Ikeda Y."/>
            <person name="Inoue K."/>
            <person name="Inoue S.I."/>
            <person name="Ishida S."/>
            <person name="Jia Q."/>
            <person name="Kakita M."/>
            <person name="Kanazawa T."/>
            <person name="Kawai Y."/>
            <person name="Kawashima T."/>
            <person name="Kennedy M."/>
            <person name="Kinose K."/>
            <person name="Kinoshita T."/>
            <person name="Kohara Y."/>
            <person name="Koide E."/>
            <person name="Komatsu K."/>
            <person name="Kopischke S."/>
            <person name="Kubo M."/>
            <person name="Kyozuka J."/>
            <person name="Lagercrantz U."/>
            <person name="Lin S.S."/>
            <person name="Lindquist E."/>
            <person name="Lipzen A.M."/>
            <person name="Lu C.W."/>
            <person name="De Luna E."/>
            <person name="Martienssen R.A."/>
            <person name="Minamino N."/>
            <person name="Mizutani M."/>
            <person name="Mizutani M."/>
            <person name="Mochizuki N."/>
            <person name="Monte I."/>
            <person name="Mosher R."/>
            <person name="Nagasaki H."/>
            <person name="Nakagami H."/>
            <person name="Naramoto S."/>
            <person name="Nishitani K."/>
            <person name="Ohtani M."/>
            <person name="Okamoto T."/>
            <person name="Okumura M."/>
            <person name="Phillips J."/>
            <person name="Pollak B."/>
            <person name="Reinders A."/>
            <person name="Rovekamp M."/>
            <person name="Sano R."/>
            <person name="Sawa S."/>
            <person name="Schmid M.W."/>
            <person name="Shirakawa M."/>
            <person name="Solano R."/>
            <person name="Spunde A."/>
            <person name="Suetsugu N."/>
            <person name="Sugano S."/>
            <person name="Sugiyama A."/>
            <person name="Sun R."/>
            <person name="Suzuki Y."/>
            <person name="Takenaka M."/>
            <person name="Takezawa D."/>
            <person name="Tomogane H."/>
            <person name="Tsuzuki M."/>
            <person name="Ueda T."/>
            <person name="Umeda M."/>
            <person name="Ward J.M."/>
            <person name="Watanabe Y."/>
            <person name="Yazaki K."/>
            <person name="Yokoyama R."/>
            <person name="Yoshitake Y."/>
            <person name="Yotsui I."/>
            <person name="Zachgo S."/>
            <person name="Schmutz J."/>
        </authorList>
    </citation>
    <scope>NUCLEOTIDE SEQUENCE [LARGE SCALE GENOMIC DNA]</scope>
    <source>
        <strain evidence="4">Tak-1</strain>
    </source>
</reference>
<evidence type="ECO:0000313" key="3">
    <source>
        <dbReference type="EMBL" id="PTQ32021.1"/>
    </source>
</evidence>
<dbReference type="PANTHER" id="PTHR46169:SF15">
    <property type="entry name" value="INNER CENTROMERE PROTEIN A-LIKE ISOFORM X1-RELATED"/>
    <property type="match status" value="1"/>
</dbReference>
<evidence type="ECO:0000256" key="1">
    <source>
        <dbReference type="SAM" id="MobiDB-lite"/>
    </source>
</evidence>
<dbReference type="InterPro" id="IPR012337">
    <property type="entry name" value="RNaseH-like_sf"/>
</dbReference>
<accession>A0A2R6WDU9</accession>
<dbReference type="PANTHER" id="PTHR46169">
    <property type="entry name" value="DNA REPLICATION-RELATED ELEMENT FACTOR, ISOFORM A"/>
    <property type="match status" value="1"/>
</dbReference>
<feature type="domain" description="HAT C-terminal dimerisation" evidence="2">
    <location>
        <begin position="461"/>
        <end position="543"/>
    </location>
</feature>
<gene>
    <name evidence="3" type="ORF">MARPO_0103s0003</name>
</gene>
<protein>
    <recommendedName>
        <fullName evidence="2">HAT C-terminal dimerisation domain-containing protein</fullName>
    </recommendedName>
</protein>